<accession>I0YRX4</accession>
<proteinExistence type="inferred from homology"/>
<dbReference type="EMBL" id="AGSI01000013">
    <property type="protein sequence ID" value="EIE21143.1"/>
    <property type="molecule type" value="Genomic_DNA"/>
</dbReference>
<organism evidence="4 5">
    <name type="scientific">Coccomyxa subellipsoidea (strain C-169)</name>
    <name type="common">Green microalga</name>
    <dbReference type="NCBI Taxonomy" id="574566"/>
    <lineage>
        <taxon>Eukaryota</taxon>
        <taxon>Viridiplantae</taxon>
        <taxon>Chlorophyta</taxon>
        <taxon>core chlorophytes</taxon>
        <taxon>Trebouxiophyceae</taxon>
        <taxon>Trebouxiophyceae incertae sedis</taxon>
        <taxon>Coccomyxaceae</taxon>
        <taxon>Coccomyxa</taxon>
        <taxon>Coccomyxa subellipsoidea</taxon>
    </lineage>
</organism>
<dbReference type="SUPFAM" id="SSF48452">
    <property type="entry name" value="TPR-like"/>
    <property type="match status" value="1"/>
</dbReference>
<evidence type="ECO:0000256" key="3">
    <source>
        <dbReference type="PROSITE-ProRule" id="PRU00708"/>
    </source>
</evidence>
<dbReference type="OrthoDB" id="42736at2759"/>
<name>I0YRX4_COCSC</name>
<feature type="repeat" description="PPR" evidence="3">
    <location>
        <begin position="58"/>
        <end position="92"/>
    </location>
</feature>
<dbReference type="InterPro" id="IPR011990">
    <property type="entry name" value="TPR-like_helical_dom_sf"/>
</dbReference>
<dbReference type="NCBIfam" id="TIGR00756">
    <property type="entry name" value="PPR"/>
    <property type="match status" value="2"/>
</dbReference>
<sequence>RAWQLFDWVRALPEGHALRRLCDADTYTTMITLCGPWQQLRRALQLVAEMRARSLECGAQAYSALLHAAVKCGETDLAVDIYGQMGREGMPRDRSIFVALIEMFVKLGRVPDALSALADLHALGEPPDTHLYNLVLVAATKMGPPRFALTVYHRMVTDGAQPNTKTFTALIGSFGKPGSVAAALEVIEQLLSHEPGGVGSAATYAALMAACEKAGQGDLALALFEKMAAQARPYMRAFGLHDQPANVRADVGIFNSMIAACAHGGEYAKARHMFASMAEAGCEPDAVTYANLIRAFKKGGQWCAAVDTFEAMLRSGSRPHAAVYSSIIDVLWQTGIPWAQAKALHLFNSAVQNGSLPAAAESCKKGTLKLDLQSLTVGVAVVSMGAWLLSARAALLQDTPTSLDAARKLAVVNGLGEHSRAQGHSAAVKEAVSASLLGCKAPFRLVQDHSRSGRLEASTLALRKWLFSDQFDRYLSLVQVIPS</sequence>
<feature type="non-terminal residue" evidence="4">
    <location>
        <position position="1"/>
    </location>
</feature>
<dbReference type="PROSITE" id="PS51375">
    <property type="entry name" value="PPR"/>
    <property type="match status" value="5"/>
</dbReference>
<evidence type="ECO:0000256" key="2">
    <source>
        <dbReference type="ARBA" id="ARBA00022737"/>
    </source>
</evidence>
<feature type="repeat" description="PPR" evidence="3">
    <location>
        <begin position="128"/>
        <end position="162"/>
    </location>
</feature>
<dbReference type="Pfam" id="PF13041">
    <property type="entry name" value="PPR_2"/>
    <property type="match status" value="1"/>
</dbReference>
<evidence type="ECO:0000313" key="5">
    <source>
        <dbReference type="Proteomes" id="UP000007264"/>
    </source>
</evidence>
<protein>
    <submittedName>
        <fullName evidence="4">TPR-like protein</fullName>
    </submittedName>
</protein>
<comment type="similarity">
    <text evidence="1">Belongs to the PPR family. P subfamily.</text>
</comment>
<dbReference type="AlphaFoldDB" id="I0YRX4"/>
<evidence type="ECO:0000313" key="4">
    <source>
        <dbReference type="EMBL" id="EIE21143.1"/>
    </source>
</evidence>
<dbReference type="PANTHER" id="PTHR47447">
    <property type="entry name" value="OS03G0856100 PROTEIN"/>
    <property type="match status" value="1"/>
</dbReference>
<dbReference type="Gene3D" id="1.25.40.10">
    <property type="entry name" value="Tetratricopeptide repeat domain"/>
    <property type="match status" value="3"/>
</dbReference>
<dbReference type="GeneID" id="17039125"/>
<dbReference type="Pfam" id="PF13812">
    <property type="entry name" value="PPR_3"/>
    <property type="match status" value="2"/>
</dbReference>
<dbReference type="Pfam" id="PF01535">
    <property type="entry name" value="PPR"/>
    <property type="match status" value="1"/>
</dbReference>
<feature type="repeat" description="PPR" evidence="3">
    <location>
        <begin position="285"/>
        <end position="319"/>
    </location>
</feature>
<keyword evidence="5" id="KW-1185">Reference proteome</keyword>
<dbReference type="PANTHER" id="PTHR47447:SF24">
    <property type="entry name" value="PENTATRICOPEPTIDE REPEAT-CONTAINING PROTEIN"/>
    <property type="match status" value="1"/>
</dbReference>
<dbReference type="RefSeq" id="XP_005645687.1">
    <property type="nucleotide sequence ID" value="XM_005645630.1"/>
</dbReference>
<dbReference type="eggNOG" id="KOG4197">
    <property type="taxonomic scope" value="Eukaryota"/>
</dbReference>
<gene>
    <name evidence="4" type="ORF">COCSUDRAFT_17988</name>
</gene>
<keyword evidence="2" id="KW-0677">Repeat</keyword>
<dbReference type="KEGG" id="csl:COCSUDRAFT_17988"/>
<reference evidence="4 5" key="1">
    <citation type="journal article" date="2012" name="Genome Biol.">
        <title>The genome of the polar eukaryotic microalga coccomyxa subellipsoidea reveals traits of cold adaptation.</title>
        <authorList>
            <person name="Blanc G."/>
            <person name="Agarkova I."/>
            <person name="Grimwood J."/>
            <person name="Kuo A."/>
            <person name="Brueggeman A."/>
            <person name="Dunigan D."/>
            <person name="Gurnon J."/>
            <person name="Ladunga I."/>
            <person name="Lindquist E."/>
            <person name="Lucas S."/>
            <person name="Pangilinan J."/>
            <person name="Proschold T."/>
            <person name="Salamov A."/>
            <person name="Schmutz J."/>
            <person name="Weeks D."/>
            <person name="Yamada T."/>
            <person name="Claverie J.M."/>
            <person name="Grigoriev I."/>
            <person name="Van Etten J."/>
            <person name="Lomsadze A."/>
            <person name="Borodovsky M."/>
        </authorList>
    </citation>
    <scope>NUCLEOTIDE SEQUENCE [LARGE SCALE GENOMIC DNA]</scope>
    <source>
        <strain evidence="4 5">C-169</strain>
    </source>
</reference>
<dbReference type="Proteomes" id="UP000007264">
    <property type="component" value="Unassembled WGS sequence"/>
</dbReference>
<evidence type="ECO:0000256" key="1">
    <source>
        <dbReference type="ARBA" id="ARBA00007626"/>
    </source>
</evidence>
<feature type="repeat" description="PPR" evidence="3">
    <location>
        <begin position="250"/>
        <end position="284"/>
    </location>
</feature>
<comment type="caution">
    <text evidence="4">The sequence shown here is derived from an EMBL/GenBank/DDBJ whole genome shotgun (WGS) entry which is preliminary data.</text>
</comment>
<dbReference type="InterPro" id="IPR002885">
    <property type="entry name" value="PPR_rpt"/>
</dbReference>
<feature type="repeat" description="PPR" evidence="3">
    <location>
        <begin position="200"/>
        <end position="230"/>
    </location>
</feature>